<dbReference type="InterPro" id="IPR007039">
    <property type="entry name" value="TrbC/VirB2"/>
</dbReference>
<dbReference type="Pfam" id="PF04956">
    <property type="entry name" value="TrbC"/>
    <property type="match status" value="1"/>
</dbReference>
<dbReference type="InterPro" id="IPR023346">
    <property type="entry name" value="Lysozyme-like_dom_sf"/>
</dbReference>
<dbReference type="Pfam" id="PF01464">
    <property type="entry name" value="SLT"/>
    <property type="match status" value="1"/>
</dbReference>
<keyword evidence="2" id="KW-0472">Membrane</keyword>
<feature type="compositionally biased region" description="Polar residues" evidence="1">
    <location>
        <begin position="162"/>
        <end position="173"/>
    </location>
</feature>
<evidence type="ECO:0000256" key="2">
    <source>
        <dbReference type="SAM" id="Phobius"/>
    </source>
</evidence>
<comment type="caution">
    <text evidence="4">The sequence shown here is derived from an EMBL/GenBank/DDBJ whole genome shotgun (WGS) entry which is preliminary data.</text>
</comment>
<evidence type="ECO:0000313" key="5">
    <source>
        <dbReference type="Proteomes" id="UP000028630"/>
    </source>
</evidence>
<name>A0A085AAA9_9ENTR</name>
<keyword evidence="5" id="KW-1185">Reference proteome</keyword>
<feature type="region of interest" description="Disordered" evidence="1">
    <location>
        <begin position="160"/>
        <end position="183"/>
    </location>
</feature>
<proteinExistence type="predicted"/>
<dbReference type="AlphaFoldDB" id="A0A085AAA9"/>
<dbReference type="SUPFAM" id="SSF53955">
    <property type="entry name" value="Lysozyme-like"/>
    <property type="match status" value="1"/>
</dbReference>
<feature type="domain" description="Transglycosylase SLT" evidence="3">
    <location>
        <begin position="12"/>
        <end position="144"/>
    </location>
</feature>
<evidence type="ECO:0000256" key="1">
    <source>
        <dbReference type="SAM" id="MobiDB-lite"/>
    </source>
</evidence>
<keyword evidence="2" id="KW-0812">Transmembrane</keyword>
<protein>
    <submittedName>
        <fullName evidence="4">VirB1 family type IV secretion complex lytic transglycosylase</fullName>
    </submittedName>
</protein>
<dbReference type="Gene3D" id="1.10.530.10">
    <property type="match status" value="1"/>
</dbReference>
<evidence type="ECO:0000259" key="3">
    <source>
        <dbReference type="Pfam" id="PF01464"/>
    </source>
</evidence>
<dbReference type="Proteomes" id="UP000028630">
    <property type="component" value="Unassembled WGS sequence"/>
</dbReference>
<dbReference type="CDD" id="cd16892">
    <property type="entry name" value="LT_VirB1-like"/>
    <property type="match status" value="1"/>
</dbReference>
<reference evidence="5" key="1">
    <citation type="submission" date="2014-05" db="EMBL/GenBank/DDBJ databases">
        <title>ATOL: Assembling a taxonomically balanced genome-scale reconstruction of the evolutionary history of the Enterobacteriaceae.</title>
        <authorList>
            <person name="Plunkett G. III"/>
            <person name="Neeno-Eckwall E.C."/>
            <person name="Glasner J.D."/>
            <person name="Perna N.T."/>
        </authorList>
    </citation>
    <scope>NUCLEOTIDE SEQUENCE [LARGE SCALE GENOMIC DNA]</scope>
    <source>
        <strain evidence="5">ATCC 49490</strain>
    </source>
</reference>
<accession>A0A085AAA9</accession>
<keyword evidence="2" id="KW-1133">Transmembrane helix</keyword>
<sequence>MLSTEAFLALAMQCAASIHPSTSLDVARAESGLHPYAIAEIIPRSERQSGRVHVISHYPSDKPSAIRLAKQIAAKGRRYSAGLMQITSTNFHQYGVTAADLFSPCTSLSVFERILTDCWRRGGTLKRALSCYYAGDFETGQKPEAAFSQTSYLRRIGYTVPGTRQDSSPSHPTTGAVADPDSSSAAIRPRVVWPGSVVRGVPSALRQQTTTRTEGEKNRFCHTTCSTNGEITMQLKDRVKRCLRRSAASALAQSVVASPALADGFQRANTIMEKVSAGLHGLAAVTITVAVIWIGYKTLWKGESLSQCGYIIIGGILIGGGSEIGALLMS</sequence>
<dbReference type="InterPro" id="IPR008258">
    <property type="entry name" value="Transglycosylase_SLT_dom_1"/>
</dbReference>
<gene>
    <name evidence="4" type="ORF">GTGU_02094</name>
</gene>
<dbReference type="eggNOG" id="COG0741">
    <property type="taxonomic scope" value="Bacteria"/>
</dbReference>
<dbReference type="EMBL" id="JMTB01000068">
    <property type="protein sequence ID" value="KFC07154.1"/>
    <property type="molecule type" value="Genomic_DNA"/>
</dbReference>
<feature type="transmembrane region" description="Helical" evidence="2">
    <location>
        <begin position="308"/>
        <end position="329"/>
    </location>
</feature>
<feature type="transmembrane region" description="Helical" evidence="2">
    <location>
        <begin position="277"/>
        <end position="296"/>
    </location>
</feature>
<organism evidence="4 5">
    <name type="scientific">Trabulsiella guamensis ATCC 49490</name>
    <dbReference type="NCBI Taxonomy" id="1005994"/>
    <lineage>
        <taxon>Bacteria</taxon>
        <taxon>Pseudomonadati</taxon>
        <taxon>Pseudomonadota</taxon>
        <taxon>Gammaproteobacteria</taxon>
        <taxon>Enterobacterales</taxon>
        <taxon>Enterobacteriaceae</taxon>
        <taxon>Trabulsiella</taxon>
    </lineage>
</organism>
<evidence type="ECO:0000313" key="4">
    <source>
        <dbReference type="EMBL" id="KFC07154.1"/>
    </source>
</evidence>